<proteinExistence type="predicted"/>
<evidence type="ECO:0000313" key="5">
    <source>
        <dbReference type="Proteomes" id="UP000552954"/>
    </source>
</evidence>
<evidence type="ECO:0000256" key="1">
    <source>
        <dbReference type="SAM" id="MobiDB-lite"/>
    </source>
</evidence>
<dbReference type="Gene3D" id="2.30.30.40">
    <property type="entry name" value="SH3 Domains"/>
    <property type="match status" value="1"/>
</dbReference>
<dbReference type="Proteomes" id="UP000552954">
    <property type="component" value="Unassembled WGS sequence"/>
</dbReference>
<dbReference type="RefSeq" id="WP_171563663.1">
    <property type="nucleotide sequence ID" value="NZ_JABFCS010000002.1"/>
</dbReference>
<comment type="caution">
    <text evidence="4">The sequence shown here is derived from an EMBL/GenBank/DDBJ whole genome shotgun (WGS) entry which is preliminary data.</text>
</comment>
<dbReference type="InterPro" id="IPR003646">
    <property type="entry name" value="SH3-like_bac-type"/>
</dbReference>
<feature type="signal peptide" evidence="2">
    <location>
        <begin position="1"/>
        <end position="21"/>
    </location>
</feature>
<evidence type="ECO:0000256" key="2">
    <source>
        <dbReference type="SAM" id="SignalP"/>
    </source>
</evidence>
<evidence type="ECO:0000313" key="4">
    <source>
        <dbReference type="EMBL" id="NNU45352.1"/>
    </source>
</evidence>
<accession>A0A849KAJ5</accession>
<feature type="chain" id="PRO_5032691559" evidence="2">
    <location>
        <begin position="22"/>
        <end position="199"/>
    </location>
</feature>
<organism evidence="4 5">
    <name type="scientific">Ramlibacter montanisoli</name>
    <dbReference type="NCBI Taxonomy" id="2732512"/>
    <lineage>
        <taxon>Bacteria</taxon>
        <taxon>Pseudomonadati</taxon>
        <taxon>Pseudomonadota</taxon>
        <taxon>Betaproteobacteria</taxon>
        <taxon>Burkholderiales</taxon>
        <taxon>Comamonadaceae</taxon>
        <taxon>Ramlibacter</taxon>
    </lineage>
</organism>
<feature type="domain" description="SH3b" evidence="3">
    <location>
        <begin position="32"/>
        <end position="77"/>
    </location>
</feature>
<gene>
    <name evidence="4" type="ORF">HK415_22620</name>
</gene>
<protein>
    <submittedName>
        <fullName evidence="4">SH3 domain-containing protein</fullName>
    </submittedName>
</protein>
<dbReference type="Pfam" id="PF08239">
    <property type="entry name" value="SH3_3"/>
    <property type="match status" value="1"/>
</dbReference>
<keyword evidence="2" id="KW-0732">Signal</keyword>
<keyword evidence="5" id="KW-1185">Reference proteome</keyword>
<reference evidence="4 5" key="2">
    <citation type="submission" date="2020-06" db="EMBL/GenBank/DDBJ databases">
        <title>Ramlibacter rhizophilus sp. nov., isolated from rhizosphere soil of national flower Mugunghwa from South Korea.</title>
        <authorList>
            <person name="Zheng-Fei Y."/>
            <person name="Huan T."/>
        </authorList>
    </citation>
    <scope>NUCLEOTIDE SEQUENCE [LARGE SCALE GENOMIC DNA]</scope>
    <source>
        <strain evidence="4 5">B156</strain>
    </source>
</reference>
<sequence length="199" mass="20302">MIRTTLRAVALAFALLPSAWAQEAAVTRRATELRDAPAETGRSIASLPAQEPLTRTSERRGPWVQVRTAGGATGWVHLFDVGPATSAAQAGGGGNLLGGALRGVTSLFGGGGTRTTQTATTAGIRGLGAEDLAQANPNPAAVSQMEGMRASESDARSFADRSAWRTVAVDPLPASAPSGFPARVSPTPGSFNPGQQQSP</sequence>
<feature type="compositionally biased region" description="Polar residues" evidence="1">
    <location>
        <begin position="187"/>
        <end position="199"/>
    </location>
</feature>
<reference evidence="4 5" key="1">
    <citation type="submission" date="2020-05" db="EMBL/GenBank/DDBJ databases">
        <authorList>
            <person name="Khan S.A."/>
            <person name="Jeon C.O."/>
            <person name="Chun B.H."/>
        </authorList>
    </citation>
    <scope>NUCLEOTIDE SEQUENCE [LARGE SCALE GENOMIC DNA]</scope>
    <source>
        <strain evidence="4 5">B156</strain>
    </source>
</reference>
<evidence type="ECO:0000259" key="3">
    <source>
        <dbReference type="Pfam" id="PF08239"/>
    </source>
</evidence>
<name>A0A849KAJ5_9BURK</name>
<dbReference type="AlphaFoldDB" id="A0A849KAJ5"/>
<feature type="region of interest" description="Disordered" evidence="1">
    <location>
        <begin position="172"/>
        <end position="199"/>
    </location>
</feature>
<dbReference type="EMBL" id="JABFCS010000002">
    <property type="protein sequence ID" value="NNU45352.1"/>
    <property type="molecule type" value="Genomic_DNA"/>
</dbReference>